<name>A0A179EYN5_METCM</name>
<organism evidence="2 3">
    <name type="scientific">Pochonia chlamydosporia 170</name>
    <dbReference type="NCBI Taxonomy" id="1380566"/>
    <lineage>
        <taxon>Eukaryota</taxon>
        <taxon>Fungi</taxon>
        <taxon>Dikarya</taxon>
        <taxon>Ascomycota</taxon>
        <taxon>Pezizomycotina</taxon>
        <taxon>Sordariomycetes</taxon>
        <taxon>Hypocreomycetidae</taxon>
        <taxon>Hypocreales</taxon>
        <taxon>Clavicipitaceae</taxon>
        <taxon>Pochonia</taxon>
    </lineage>
</organism>
<evidence type="ECO:0000313" key="2">
    <source>
        <dbReference type="EMBL" id="OAQ57943.2"/>
    </source>
</evidence>
<feature type="region of interest" description="Disordered" evidence="1">
    <location>
        <begin position="189"/>
        <end position="239"/>
    </location>
</feature>
<dbReference type="KEGG" id="pchm:VFPPC_11837"/>
<sequence length="239" mass="26651">MTSPAVSSNIPADLSRIRDNQRKSRARRKEYFQELEQRLRVYELQGIEASAEVQKSARKVFDKNKQLRELLNKHGVTDAYILQYLQRPTVSTPESSLDQMMQAGAGEVATQLQQQLMLPKQAAYLEKSILFEGPRQSNHSISVISTTHSPGWEPSQSTMAYSHHAQQLGVCPPERHHYSPSVFLTQPAPTQLNPFQSSCPGHMTSDSSHGLAKSEPMPGDSRPAVNNKSPMDPCKDLGN</sequence>
<dbReference type="PANTHER" id="PTHR42070:SF1">
    <property type="entry name" value="FILAMENT ASSOCIATED PROTEIN, PUTATIVE (AFU_ORTHOLOGUE AFUA_8G06630)-RELATED"/>
    <property type="match status" value="1"/>
</dbReference>
<dbReference type="EMBL" id="LSBJ02000022">
    <property type="protein sequence ID" value="OAQ57943.2"/>
    <property type="molecule type" value="Genomic_DNA"/>
</dbReference>
<reference evidence="2 3" key="1">
    <citation type="journal article" date="2016" name="PLoS Pathog.">
        <title>Biosynthesis of antibiotic leucinostatins in bio-control fungus Purpureocillium lilacinum and their inhibition on phytophthora revealed by genome mining.</title>
        <authorList>
            <person name="Wang G."/>
            <person name="Liu Z."/>
            <person name="Lin R."/>
            <person name="Li E."/>
            <person name="Mao Z."/>
            <person name="Ling J."/>
            <person name="Yang Y."/>
            <person name="Yin W.B."/>
            <person name="Xie B."/>
        </authorList>
    </citation>
    <scope>NUCLEOTIDE SEQUENCE [LARGE SCALE GENOMIC DNA]</scope>
    <source>
        <strain evidence="2">170</strain>
    </source>
</reference>
<accession>A0A179EYN5</accession>
<dbReference type="GeneID" id="28853891"/>
<feature type="compositionally biased region" description="Polar residues" evidence="1">
    <location>
        <begin position="189"/>
        <end position="208"/>
    </location>
</feature>
<evidence type="ECO:0000256" key="1">
    <source>
        <dbReference type="SAM" id="MobiDB-lite"/>
    </source>
</evidence>
<dbReference type="OrthoDB" id="4505928at2759"/>
<keyword evidence="3" id="KW-1185">Reference proteome</keyword>
<proteinExistence type="predicted"/>
<dbReference type="Proteomes" id="UP000078397">
    <property type="component" value="Unassembled WGS sequence"/>
</dbReference>
<dbReference type="STRING" id="1380566.A0A179EYN5"/>
<feature type="compositionally biased region" description="Polar residues" evidence="1">
    <location>
        <begin position="1"/>
        <end position="10"/>
    </location>
</feature>
<evidence type="ECO:0008006" key="4">
    <source>
        <dbReference type="Google" id="ProtNLM"/>
    </source>
</evidence>
<comment type="caution">
    <text evidence="2">The sequence shown here is derived from an EMBL/GenBank/DDBJ whole genome shotgun (WGS) entry which is preliminary data.</text>
</comment>
<dbReference type="CDD" id="cd14688">
    <property type="entry name" value="bZIP_YAP"/>
    <property type="match status" value="1"/>
</dbReference>
<protein>
    <recommendedName>
        <fullName evidence="4">BZIP domain-containing protein</fullName>
    </recommendedName>
</protein>
<dbReference type="PANTHER" id="PTHR42070">
    <property type="entry name" value="FILAMENT ASSOCIATED PROTEIN, PUTATIVE (AFU_ORTHOLOGUE AFUA_8G06630)-RELATED"/>
    <property type="match status" value="1"/>
</dbReference>
<evidence type="ECO:0000313" key="3">
    <source>
        <dbReference type="Proteomes" id="UP000078397"/>
    </source>
</evidence>
<dbReference type="RefSeq" id="XP_022283919.1">
    <property type="nucleotide sequence ID" value="XM_022428790.1"/>
</dbReference>
<feature type="region of interest" description="Disordered" evidence="1">
    <location>
        <begin position="1"/>
        <end position="25"/>
    </location>
</feature>
<dbReference type="AlphaFoldDB" id="A0A179EYN5"/>
<gene>
    <name evidence="2" type="ORF">VFPPC_11837</name>
</gene>